<dbReference type="EMBL" id="RXII01000105">
    <property type="protein sequence ID" value="RZN59442.1"/>
    <property type="molecule type" value="Genomic_DNA"/>
</dbReference>
<dbReference type="PROSITE" id="PS51112">
    <property type="entry name" value="AMMECR1"/>
    <property type="match status" value="1"/>
</dbReference>
<evidence type="ECO:0000313" key="6">
    <source>
        <dbReference type="Proteomes" id="UP000316217"/>
    </source>
</evidence>
<dbReference type="NCBIfam" id="NF002000">
    <property type="entry name" value="PRK00801.1"/>
    <property type="match status" value="1"/>
</dbReference>
<dbReference type="PANTHER" id="PTHR13016:SF0">
    <property type="entry name" value="AMME SYNDROME CANDIDATE GENE 1 PROTEIN"/>
    <property type="match status" value="1"/>
</dbReference>
<dbReference type="Proteomes" id="UP000277582">
    <property type="component" value="Unassembled WGS sequence"/>
</dbReference>
<dbReference type="Pfam" id="PF01871">
    <property type="entry name" value="AMMECR1"/>
    <property type="match status" value="1"/>
</dbReference>
<accession>A0A429GFT5</accession>
<reference evidence="4 6" key="2">
    <citation type="journal article" date="2019" name="Nat. Microbiol.">
        <title>Wide diversity of methane and short-chain alkane metabolisms in uncultured archaea.</title>
        <authorList>
            <person name="Borrel G."/>
            <person name="Adam P.S."/>
            <person name="McKay L.J."/>
            <person name="Chen L.X."/>
            <person name="Sierra-Garcia I.N."/>
            <person name="Sieber C.M."/>
            <person name="Letourneur Q."/>
            <person name="Ghozlane A."/>
            <person name="Andersen G.L."/>
            <person name="Li W.J."/>
            <person name="Hallam S.J."/>
            <person name="Muyzer G."/>
            <person name="de Oliveira V.M."/>
            <person name="Inskeep W.P."/>
            <person name="Banfield J.F."/>
            <person name="Gribaldo S."/>
        </authorList>
    </citation>
    <scope>NUCLEOTIDE SEQUENCE [LARGE SCALE GENOMIC DNA]</scope>
    <source>
        <strain evidence="4">NM4</strain>
    </source>
</reference>
<dbReference type="Proteomes" id="UP000316217">
    <property type="component" value="Unassembled WGS sequence"/>
</dbReference>
<proteinExistence type="inferred from homology"/>
<comment type="caution">
    <text evidence="3">The sequence shown here is derived from an EMBL/GenBank/DDBJ whole genome shotgun (WGS) entry which is preliminary data.</text>
</comment>
<evidence type="ECO:0000313" key="3">
    <source>
        <dbReference type="EMBL" id="RSN72611.1"/>
    </source>
</evidence>
<dbReference type="RefSeq" id="WP_125672449.1">
    <property type="nucleotide sequence ID" value="NZ_RCOS01000146.1"/>
</dbReference>
<dbReference type="AlphaFoldDB" id="A0A429GFT5"/>
<evidence type="ECO:0000313" key="4">
    <source>
        <dbReference type="EMBL" id="RZN59442.1"/>
    </source>
</evidence>
<protein>
    <recommendedName>
        <fullName evidence="1">Protein D6D85_13375</fullName>
    </recommendedName>
</protein>
<dbReference type="PANTHER" id="PTHR13016">
    <property type="entry name" value="AMMECR1 HOMOLOG"/>
    <property type="match status" value="1"/>
</dbReference>
<dbReference type="HAMAP" id="MF_00645">
    <property type="entry name" value="AMMECR1"/>
    <property type="match status" value="1"/>
</dbReference>
<dbReference type="NCBIfam" id="TIGR00296">
    <property type="entry name" value="TIGR00296 family protein"/>
    <property type="match status" value="1"/>
</dbReference>
<keyword evidence="5" id="KW-1185">Reference proteome</keyword>
<evidence type="ECO:0000259" key="2">
    <source>
        <dbReference type="PROSITE" id="PS51112"/>
    </source>
</evidence>
<evidence type="ECO:0000313" key="5">
    <source>
        <dbReference type="Proteomes" id="UP000277582"/>
    </source>
</evidence>
<sequence length="200" mass="22790">MQSGLSEKQGESLVRLARRAIERYLIDREIIDEKTEDERLMEKSGVFVTLYRYPEKLLRGCIGFPYPVYPLWEAVKRAAIAAALEDPRFPPLSLSELPKIVIEVSVLTVPERIDAELEELPSLIEIGKHGLIVKRGVRSGLLLPQVATEYGWDQETFLSETCLKAGLSEDCWKKKGTEIYRFEAEIFEEVRPLGPVKRVS</sequence>
<dbReference type="EMBL" id="RCOS01000146">
    <property type="protein sequence ID" value="RSN72611.1"/>
    <property type="molecule type" value="Genomic_DNA"/>
</dbReference>
<dbReference type="InterPro" id="IPR027623">
    <property type="entry name" value="AmmeMemoSam_A"/>
</dbReference>
<feature type="domain" description="AMMECR1" evidence="2">
    <location>
        <begin position="8"/>
        <end position="198"/>
    </location>
</feature>
<dbReference type="Gene3D" id="3.30.700.20">
    <property type="entry name" value="Hypothetical protein ph0010, domain 1"/>
    <property type="match status" value="1"/>
</dbReference>
<dbReference type="InterPro" id="IPR036071">
    <property type="entry name" value="AMMECR1_dom_sf"/>
</dbReference>
<dbReference type="OrthoDB" id="25187at2157"/>
<dbReference type="NCBIfam" id="TIGR04335">
    <property type="entry name" value="AmmeMemoSam_A"/>
    <property type="match status" value="1"/>
</dbReference>
<gene>
    <name evidence="3" type="ORF">D6D85_13375</name>
    <name evidence="4" type="ORF">EF810_06810</name>
</gene>
<reference evidence="3 5" key="1">
    <citation type="submission" date="2018-10" db="EMBL/GenBank/DDBJ databases">
        <title>Co-occurring genomic capacity for anaerobic methane metabolism and dissimilatory sulfite reduction discovered in the Korarchaeota.</title>
        <authorList>
            <person name="Mckay L.J."/>
            <person name="Dlakic M."/>
            <person name="Fields M.W."/>
            <person name="Delmont T.O."/>
            <person name="Eren A.M."/>
            <person name="Jay Z.J."/>
            <person name="Klingelsmith K.B."/>
            <person name="Rusch D.B."/>
            <person name="Inskeep W.P."/>
        </authorList>
    </citation>
    <scope>NUCLEOTIDE SEQUENCE [LARGE SCALE GENOMIC DNA]</scope>
    <source>
        <strain evidence="3 5">MDKW</strain>
    </source>
</reference>
<dbReference type="InterPro" id="IPR023472">
    <property type="entry name" value="Uncharacterised_MJ0810"/>
</dbReference>
<organism evidence="3 5">
    <name type="scientific">Candidatus Methanodesulfokora washburnensis</name>
    <dbReference type="NCBI Taxonomy" id="2478471"/>
    <lineage>
        <taxon>Archaea</taxon>
        <taxon>Thermoproteota</taxon>
        <taxon>Candidatus Korarchaeia</taxon>
        <taxon>Candidatus Korarchaeia incertae sedis</taxon>
        <taxon>Candidatus Methanodesulfokora</taxon>
    </lineage>
</organism>
<evidence type="ECO:0000256" key="1">
    <source>
        <dbReference type="HAMAP-Rule" id="MF_00645"/>
    </source>
</evidence>
<dbReference type="SUPFAM" id="SSF143447">
    <property type="entry name" value="AMMECR1-like"/>
    <property type="match status" value="1"/>
</dbReference>
<name>A0A429GFT5_9CREN</name>
<dbReference type="InterPro" id="IPR027485">
    <property type="entry name" value="AMMECR1_N"/>
</dbReference>
<dbReference type="InterPro" id="IPR023473">
    <property type="entry name" value="AMMECR1"/>
</dbReference>
<dbReference type="Gene3D" id="3.30.1490.150">
    <property type="entry name" value="Hypothetical protein ph0010, domain 2"/>
    <property type="match status" value="1"/>
</dbReference>
<dbReference type="InterPro" id="IPR002733">
    <property type="entry name" value="AMMECR1_domain"/>
</dbReference>